<evidence type="ECO:0000259" key="1">
    <source>
        <dbReference type="PROSITE" id="PS51369"/>
    </source>
</evidence>
<feature type="non-terminal residue" evidence="2">
    <location>
        <position position="1"/>
    </location>
</feature>
<protein>
    <submittedName>
        <fullName evidence="2">CYCLOIDEA-like protein</fullName>
    </submittedName>
</protein>
<feature type="non-terminal residue" evidence="2">
    <location>
        <position position="81"/>
    </location>
</feature>
<accession>D6PVK0</accession>
<reference evidence="2" key="1">
    <citation type="journal article" date="2010" name="Proc. Natl. Acad. Sci. U.S.A.">
        <title>Floral symmetry genes and the origin and maintenance of zygomorphy in a plant-pollinator mutualism.</title>
        <authorList>
            <person name="Zhang W."/>
            <person name="Kramer E.M."/>
            <person name="Davis C.C."/>
        </authorList>
    </citation>
    <scope>NUCLEOTIDE SEQUENCE</scope>
</reference>
<sequence>DLLGFDRASKTLEWLLLKSKKAIKELSTQNTNNKQSFSSRNLTCDQIDQDHLLVSTKVCLNGGVDSKREKKGEKIPFLAKQ</sequence>
<dbReference type="Pfam" id="PF03634">
    <property type="entry name" value="TCP"/>
    <property type="match status" value="1"/>
</dbReference>
<evidence type="ECO:0000313" key="2">
    <source>
        <dbReference type="EMBL" id="ADG62433.1"/>
    </source>
</evidence>
<organism evidence="2">
    <name type="scientific">Heladena bunchosioides</name>
    <dbReference type="NCBI Taxonomy" id="754131"/>
    <lineage>
        <taxon>Eukaryota</taxon>
        <taxon>Viridiplantae</taxon>
        <taxon>Streptophyta</taxon>
        <taxon>Embryophyta</taxon>
        <taxon>Tracheophyta</taxon>
        <taxon>Spermatophyta</taxon>
        <taxon>Magnoliopsida</taxon>
        <taxon>eudicotyledons</taxon>
        <taxon>Gunneridae</taxon>
        <taxon>Pentapetalae</taxon>
        <taxon>rosids</taxon>
        <taxon>fabids</taxon>
        <taxon>Malpighiales</taxon>
        <taxon>Malpighiaceae</taxon>
        <taxon>Heladena</taxon>
    </lineage>
</organism>
<dbReference type="EMBL" id="GU982236">
    <property type="protein sequence ID" value="ADG62433.1"/>
    <property type="molecule type" value="Genomic_DNA"/>
</dbReference>
<feature type="domain" description="TCP" evidence="1">
    <location>
        <begin position="1"/>
        <end position="26"/>
    </location>
</feature>
<dbReference type="PROSITE" id="PS51369">
    <property type="entry name" value="TCP"/>
    <property type="match status" value="1"/>
</dbReference>
<proteinExistence type="predicted"/>
<name>D6PVK0_9ROSI</name>
<dbReference type="AlphaFoldDB" id="D6PVK0"/>
<dbReference type="InterPro" id="IPR017887">
    <property type="entry name" value="TF_TCP_subgr"/>
</dbReference>
<gene>
    <name evidence="2" type="primary">CYC2A</name>
</gene>